<evidence type="ECO:0000256" key="2">
    <source>
        <dbReference type="ARBA" id="ARBA00023002"/>
    </source>
</evidence>
<dbReference type="SUPFAM" id="SSF51735">
    <property type="entry name" value="NAD(P)-binding Rossmann-fold domains"/>
    <property type="match status" value="1"/>
</dbReference>
<dbReference type="STRING" id="42673.A0A2K0WCF0"/>
<dbReference type="Pfam" id="PF00106">
    <property type="entry name" value="adh_short"/>
    <property type="match status" value="1"/>
</dbReference>
<gene>
    <name evidence="4" type="ORF">FNYG_06662</name>
</gene>
<dbReference type="PRINTS" id="PR00080">
    <property type="entry name" value="SDRFAMILY"/>
</dbReference>
<keyword evidence="5" id="KW-1185">Reference proteome</keyword>
<dbReference type="OrthoDB" id="1933717at2759"/>
<accession>A0A2K0WCF0</accession>
<evidence type="ECO:0000256" key="1">
    <source>
        <dbReference type="ARBA" id="ARBA00006484"/>
    </source>
</evidence>
<proteinExistence type="inferred from homology"/>
<evidence type="ECO:0000313" key="4">
    <source>
        <dbReference type="EMBL" id="PNP79965.1"/>
    </source>
</evidence>
<dbReference type="AlphaFoldDB" id="A0A2K0WCF0"/>
<dbReference type="EMBL" id="MTQA01000087">
    <property type="protein sequence ID" value="PNP79965.1"/>
    <property type="molecule type" value="Genomic_DNA"/>
</dbReference>
<dbReference type="GO" id="GO:0016491">
    <property type="term" value="F:oxidoreductase activity"/>
    <property type="evidence" value="ECO:0007669"/>
    <property type="project" value="UniProtKB-KW"/>
</dbReference>
<sequence>MEALKGQTAFITGASMGIGEAIALALAEHGVNIALVSRSKDKLEAVRDKIRSKFSEIKVGVYPVDIQNQPEIEKSVKSAISDLGQIDILINNASQPCHLPGCFSVLTISQAGLALGAPGRFWEIPIDQVAQMSNTNINGVMFTTHAVLNHSMWERKKGTIINVSSVTGLECPPFNGEAVYHASKAFLEGFSNSLRMETAGSDIRVLVLRPGVVQTHFHLQRVQYDQSAMDDFVEGYEPLVAEDLAQSVLYMLSLPPRISIKALDCVPTAQRALTNFDREWNSRRK</sequence>
<protein>
    <submittedName>
        <fullName evidence="4">Uncharacterized protein</fullName>
    </submittedName>
</protein>
<comment type="caution">
    <text evidence="4">The sequence shown here is derived from an EMBL/GenBank/DDBJ whole genome shotgun (WGS) entry which is preliminary data.</text>
</comment>
<dbReference type="Gene3D" id="3.40.50.720">
    <property type="entry name" value="NAD(P)-binding Rossmann-like Domain"/>
    <property type="match status" value="1"/>
</dbReference>
<dbReference type="InterPro" id="IPR036291">
    <property type="entry name" value="NAD(P)-bd_dom_sf"/>
</dbReference>
<dbReference type="Proteomes" id="UP000236664">
    <property type="component" value="Unassembled WGS sequence"/>
</dbReference>
<evidence type="ECO:0000256" key="3">
    <source>
        <dbReference type="RuleBase" id="RU000363"/>
    </source>
</evidence>
<dbReference type="PRINTS" id="PR00081">
    <property type="entry name" value="GDHRDH"/>
</dbReference>
<evidence type="ECO:0000313" key="5">
    <source>
        <dbReference type="Proteomes" id="UP000236664"/>
    </source>
</evidence>
<comment type="similarity">
    <text evidence="1 3">Belongs to the short-chain dehydrogenases/reductases (SDR) family.</text>
</comment>
<reference evidence="4 5" key="1">
    <citation type="submission" date="2017-06" db="EMBL/GenBank/DDBJ databases">
        <title>Genome of Fusarium nygamai isolate CS10214.</title>
        <authorList>
            <person name="Gardiner D.M."/>
            <person name="Obanor F."/>
            <person name="Kazan K."/>
        </authorList>
    </citation>
    <scope>NUCLEOTIDE SEQUENCE [LARGE SCALE GENOMIC DNA]</scope>
    <source>
        <strain evidence="4 5">CS10214</strain>
    </source>
</reference>
<keyword evidence="2" id="KW-0560">Oxidoreductase</keyword>
<dbReference type="InterPro" id="IPR002347">
    <property type="entry name" value="SDR_fam"/>
</dbReference>
<name>A0A2K0WCF0_GIBNY</name>
<dbReference type="PANTHER" id="PTHR42901:SF1">
    <property type="entry name" value="ALCOHOL DEHYDROGENASE"/>
    <property type="match status" value="1"/>
</dbReference>
<dbReference type="PANTHER" id="PTHR42901">
    <property type="entry name" value="ALCOHOL DEHYDROGENASE"/>
    <property type="match status" value="1"/>
</dbReference>
<organism evidence="4 5">
    <name type="scientific">Gibberella nygamai</name>
    <name type="common">Bean root rot disease fungus</name>
    <name type="synonym">Fusarium nygamai</name>
    <dbReference type="NCBI Taxonomy" id="42673"/>
    <lineage>
        <taxon>Eukaryota</taxon>
        <taxon>Fungi</taxon>
        <taxon>Dikarya</taxon>
        <taxon>Ascomycota</taxon>
        <taxon>Pezizomycotina</taxon>
        <taxon>Sordariomycetes</taxon>
        <taxon>Hypocreomycetidae</taxon>
        <taxon>Hypocreales</taxon>
        <taxon>Nectriaceae</taxon>
        <taxon>Fusarium</taxon>
        <taxon>Fusarium fujikuroi species complex</taxon>
    </lineage>
</organism>